<accession>A0AAV3U6G1</accession>
<comment type="cofactor">
    <cofactor evidence="1 10">
        <name>Mg(2+)</name>
        <dbReference type="ChEBI" id="CHEBI:18420"/>
    </cofactor>
</comment>
<feature type="domain" description="Malate synthase TIM barrel" evidence="14">
    <location>
        <begin position="342"/>
        <end position="569"/>
    </location>
</feature>
<evidence type="ECO:0000256" key="11">
    <source>
        <dbReference type="NCBIfam" id="TIGR01345"/>
    </source>
</evidence>
<dbReference type="HAMAP" id="MF_00641">
    <property type="entry name" value="Malate_synth_G"/>
    <property type="match status" value="1"/>
</dbReference>
<evidence type="ECO:0000259" key="17">
    <source>
        <dbReference type="Pfam" id="PF20659"/>
    </source>
</evidence>
<comment type="function">
    <text evidence="10">Involved in the glycolate utilization. Catalyzes the condensation and subsequent hydrolysis of acetyl-coenzyme A (acetyl-CoA) and glyoxylate to form malate and CoA.</text>
</comment>
<evidence type="ECO:0000256" key="4">
    <source>
        <dbReference type="ARBA" id="ARBA00022532"/>
    </source>
</evidence>
<evidence type="ECO:0000256" key="7">
    <source>
        <dbReference type="ARBA" id="ARBA00022842"/>
    </source>
</evidence>
<dbReference type="GO" id="GO:0006099">
    <property type="term" value="P:tricarboxylic acid cycle"/>
    <property type="evidence" value="ECO:0007669"/>
    <property type="project" value="UniProtKB-KW"/>
</dbReference>
<comment type="subunit">
    <text evidence="10">Monomer.</text>
</comment>
<feature type="binding site" evidence="10">
    <location>
        <position position="124"/>
    </location>
    <ligand>
        <name>acetyl-CoA</name>
        <dbReference type="ChEBI" id="CHEBI:57288"/>
    </ligand>
</feature>
<dbReference type="InterPro" id="IPR048356">
    <property type="entry name" value="MS_N"/>
</dbReference>
<keyword evidence="6 10" id="KW-0479">Metal-binding</keyword>
<keyword evidence="19" id="KW-1185">Reference proteome</keyword>
<dbReference type="InterPro" id="IPR011076">
    <property type="entry name" value="Malate_synth_sf"/>
</dbReference>
<evidence type="ECO:0000256" key="13">
    <source>
        <dbReference type="RuleBase" id="RU003572"/>
    </source>
</evidence>
<dbReference type="PANTHER" id="PTHR42739:SF1">
    <property type="entry name" value="MALATE SYNTHASE G"/>
    <property type="match status" value="1"/>
</dbReference>
<comment type="caution">
    <text evidence="18">The sequence shown here is derived from an EMBL/GenBank/DDBJ whole genome shotgun (WGS) entry which is preliminary data.</text>
</comment>
<dbReference type="GO" id="GO:0005829">
    <property type="term" value="C:cytosol"/>
    <property type="evidence" value="ECO:0007669"/>
    <property type="project" value="TreeGrafter"/>
</dbReference>
<dbReference type="InterPro" id="IPR044856">
    <property type="entry name" value="Malate_synth_C_sf"/>
</dbReference>
<organism evidence="18 19">
    <name type="scientific">Halioxenophilus aromaticivorans</name>
    <dbReference type="NCBI Taxonomy" id="1306992"/>
    <lineage>
        <taxon>Bacteria</taxon>
        <taxon>Pseudomonadati</taxon>
        <taxon>Pseudomonadota</taxon>
        <taxon>Gammaproteobacteria</taxon>
        <taxon>Alteromonadales</taxon>
        <taxon>Alteromonadaceae</taxon>
        <taxon>Halioxenophilus</taxon>
    </lineage>
</organism>
<evidence type="ECO:0000313" key="18">
    <source>
        <dbReference type="EMBL" id="GAA4951434.1"/>
    </source>
</evidence>
<dbReference type="AlphaFoldDB" id="A0AAV3U6G1"/>
<dbReference type="EC" id="2.3.3.9" evidence="10 11"/>
<evidence type="ECO:0000259" key="16">
    <source>
        <dbReference type="Pfam" id="PF20658"/>
    </source>
</evidence>
<evidence type="ECO:0000256" key="2">
    <source>
        <dbReference type="ARBA" id="ARBA00022435"/>
    </source>
</evidence>
<feature type="modified residue" description="Cysteine sulfenic acid (-SOH)" evidence="10">
    <location>
        <position position="623"/>
    </location>
</feature>
<feature type="binding site" evidence="10">
    <location>
        <begin position="131"/>
        <end position="132"/>
    </location>
    <ligand>
        <name>acetyl-CoA</name>
        <dbReference type="ChEBI" id="CHEBI:57288"/>
    </ligand>
</feature>
<feature type="binding site" evidence="10">
    <location>
        <position position="281"/>
    </location>
    <ligand>
        <name>acetyl-CoA</name>
        <dbReference type="ChEBI" id="CHEBI:57288"/>
    </ligand>
</feature>
<keyword evidence="2 10" id="KW-0329">Glyoxylate bypass</keyword>
<keyword evidence="7 10" id="KW-0460">Magnesium</keyword>
<feature type="binding site" evidence="10">
    <location>
        <position position="437"/>
    </location>
    <ligand>
        <name>Mg(2+)</name>
        <dbReference type="ChEBI" id="CHEBI:18420"/>
    </ligand>
</feature>
<dbReference type="SUPFAM" id="SSF51645">
    <property type="entry name" value="Malate synthase G"/>
    <property type="match status" value="1"/>
</dbReference>
<dbReference type="InterPro" id="IPR048357">
    <property type="entry name" value="MSG_insertion"/>
</dbReference>
<evidence type="ECO:0000256" key="1">
    <source>
        <dbReference type="ARBA" id="ARBA00001946"/>
    </source>
</evidence>
<dbReference type="Pfam" id="PF01274">
    <property type="entry name" value="MS_TIM-barrel"/>
    <property type="match status" value="1"/>
</dbReference>
<dbReference type="Gene3D" id="1.20.1220.12">
    <property type="entry name" value="Malate synthase, domain III"/>
    <property type="match status" value="1"/>
</dbReference>
<evidence type="ECO:0000256" key="8">
    <source>
        <dbReference type="ARBA" id="ARBA00023097"/>
    </source>
</evidence>
<feature type="active site" description="Proton acceptor" evidence="10 12">
    <location>
        <position position="345"/>
    </location>
</feature>
<dbReference type="Proteomes" id="UP001409585">
    <property type="component" value="Unassembled WGS sequence"/>
</dbReference>
<dbReference type="EMBL" id="BAABLX010000029">
    <property type="protein sequence ID" value="GAA4951434.1"/>
    <property type="molecule type" value="Genomic_DNA"/>
</dbReference>
<dbReference type="NCBIfam" id="TIGR01345">
    <property type="entry name" value="malate_syn_G"/>
    <property type="match status" value="1"/>
</dbReference>
<evidence type="ECO:0000256" key="9">
    <source>
        <dbReference type="ARBA" id="ARBA00047918"/>
    </source>
</evidence>
<evidence type="ECO:0000256" key="6">
    <source>
        <dbReference type="ARBA" id="ARBA00022723"/>
    </source>
</evidence>
<evidence type="ECO:0000256" key="10">
    <source>
        <dbReference type="HAMAP-Rule" id="MF_00641"/>
    </source>
</evidence>
<dbReference type="GO" id="GO:0009436">
    <property type="term" value="P:glyoxylate catabolic process"/>
    <property type="evidence" value="ECO:0007669"/>
    <property type="project" value="TreeGrafter"/>
</dbReference>
<comment type="catalytic activity">
    <reaction evidence="9 10 13">
        <text>glyoxylate + acetyl-CoA + H2O = (S)-malate + CoA + H(+)</text>
        <dbReference type="Rhea" id="RHEA:18181"/>
        <dbReference type="ChEBI" id="CHEBI:15377"/>
        <dbReference type="ChEBI" id="CHEBI:15378"/>
        <dbReference type="ChEBI" id="CHEBI:15589"/>
        <dbReference type="ChEBI" id="CHEBI:36655"/>
        <dbReference type="ChEBI" id="CHEBI:57287"/>
        <dbReference type="ChEBI" id="CHEBI:57288"/>
        <dbReference type="EC" id="2.3.3.9"/>
    </reaction>
</comment>
<feature type="binding site" evidence="10">
    <location>
        <begin position="462"/>
        <end position="465"/>
    </location>
    <ligand>
        <name>glyoxylate</name>
        <dbReference type="ChEBI" id="CHEBI:36655"/>
    </ligand>
</feature>
<evidence type="ECO:0000259" key="14">
    <source>
        <dbReference type="Pfam" id="PF01274"/>
    </source>
</evidence>
<feature type="domain" description="Malate synthase C-terminal" evidence="17">
    <location>
        <begin position="597"/>
        <end position="696"/>
    </location>
</feature>
<dbReference type="NCBIfam" id="NF002825">
    <property type="entry name" value="PRK02999.1"/>
    <property type="match status" value="1"/>
</dbReference>
<dbReference type="InterPro" id="IPR006253">
    <property type="entry name" value="Malate_synthG"/>
</dbReference>
<evidence type="ECO:0000256" key="3">
    <source>
        <dbReference type="ARBA" id="ARBA00022490"/>
    </source>
</evidence>
<protein>
    <recommendedName>
        <fullName evidence="10 11">Malate synthase G</fullName>
        <ecNumber evidence="10 11">2.3.3.9</ecNumber>
    </recommendedName>
</protein>
<keyword evidence="4 10" id="KW-0816">Tricarboxylic acid cycle</keyword>
<keyword evidence="3 10" id="KW-0963">Cytoplasm</keyword>
<feature type="binding site" evidence="10">
    <location>
        <position position="318"/>
    </location>
    <ligand>
        <name>acetyl-CoA</name>
        <dbReference type="ChEBI" id="CHEBI:57288"/>
    </ligand>
</feature>
<feature type="binding site" evidence="10">
    <location>
        <position position="437"/>
    </location>
    <ligand>
        <name>glyoxylate</name>
        <dbReference type="ChEBI" id="CHEBI:36655"/>
    </ligand>
</feature>
<evidence type="ECO:0000259" key="15">
    <source>
        <dbReference type="Pfam" id="PF20656"/>
    </source>
</evidence>
<dbReference type="Pfam" id="PF20658">
    <property type="entry name" value="MSG_insertion"/>
    <property type="match status" value="1"/>
</dbReference>
<dbReference type="Pfam" id="PF20659">
    <property type="entry name" value="MS_C"/>
    <property type="match status" value="1"/>
</dbReference>
<feature type="active site" description="Proton donor" evidence="10 12">
    <location>
        <position position="637"/>
    </location>
</feature>
<feature type="binding site" evidence="10">
    <location>
        <position position="345"/>
    </location>
    <ligand>
        <name>glyoxylate</name>
        <dbReference type="ChEBI" id="CHEBI:36655"/>
    </ligand>
</feature>
<dbReference type="GO" id="GO:0000287">
    <property type="term" value="F:magnesium ion binding"/>
    <property type="evidence" value="ECO:0007669"/>
    <property type="project" value="TreeGrafter"/>
</dbReference>
<keyword evidence="8 10" id="KW-0558">Oxidation</keyword>
<dbReference type="Pfam" id="PF20656">
    <property type="entry name" value="MS_N"/>
    <property type="match status" value="1"/>
</dbReference>
<comment type="subcellular location">
    <subcellularLocation>
        <location evidence="10 13">Cytoplasm</location>
    </subcellularLocation>
</comment>
<keyword evidence="5 10" id="KW-0808">Transferase</keyword>
<dbReference type="InterPro" id="IPR001465">
    <property type="entry name" value="Malate_synthase_TIM"/>
</dbReference>
<sequence length="728" mass="79745">MDLSVVRDTADTSRQPARVSSELYQFLETQVLPHTDLDSAAFWEGFIALVDELTPENKRLLTVRDDLQAQIDAWCTENAGNITPEASKAFLEEIGYLQPQAQPEQIGTTNIDAEIATMAGPQLVVPVKNARFALNAANARWGSLYDALYGSDVIPREGELAPGAEYNTARGQAVVEYSQTFLDESFPLNKGSHSDVTHYSVFSSHLLCFFADGKTTGLANPGQFIGFEGDANDPESILLRNNGLHVELELVTSGQCTERGEVISDINIESALSTIMDGEDSVAAVDCEDKIEVYQNWLGLMLGTLEDRFEKDGEIMCRRLASDKTFTTPMGDEVTVAGRSLMLIRNVGLLTDINLATDAEGNEVKEGIVDAVVTALIGKLDITGKGQVQNSRTGSIYIVKPKLHGPDEVRFTCKLFSKVEQLIGLEKNTLKIGIMDEERRTSLNLTACILAARDRVFFINTGFLDRTGDEIHTSMMAGAFMPKGSLKGENWLTAYEQRNVAIGVQCGFPGRAQIGKGMWAMPDSMADMMEQKIGHVKAGATTAWTPSPTAATLHSLHYHKVDVFALLAEKSEEQPLPVTELLQLPLMADTSSLTAEAIERELENNCQGILGYVVRWIDQGVGCSKVPDINGNGLMEDRATLRISAQHIANWLQHGITTEAQVQAVLERMAAVVDEQNKNDASYQNMAPNFDQSIAFKAAQALIFEGKQQPSGYTEPLLHSFRRQAKQA</sequence>
<evidence type="ECO:0000256" key="5">
    <source>
        <dbReference type="ARBA" id="ARBA00022679"/>
    </source>
</evidence>
<proteinExistence type="inferred from homology"/>
<dbReference type="InterPro" id="IPR048355">
    <property type="entry name" value="MS_C"/>
</dbReference>
<dbReference type="RefSeq" id="WP_345425394.1">
    <property type="nucleotide sequence ID" value="NZ_AP031496.1"/>
</dbReference>
<dbReference type="InterPro" id="IPR046363">
    <property type="entry name" value="MS_N_TIM-barrel_dom"/>
</dbReference>
<dbReference type="Gene3D" id="3.20.20.360">
    <property type="entry name" value="Malate synthase, domain 3"/>
    <property type="match status" value="2"/>
</dbReference>
<reference evidence="19" key="1">
    <citation type="journal article" date="2019" name="Int. J. Syst. Evol. Microbiol.">
        <title>The Global Catalogue of Microorganisms (GCM) 10K type strain sequencing project: providing services to taxonomists for standard genome sequencing and annotation.</title>
        <authorList>
            <consortium name="The Broad Institute Genomics Platform"/>
            <consortium name="The Broad Institute Genome Sequencing Center for Infectious Disease"/>
            <person name="Wu L."/>
            <person name="Ma J."/>
        </authorList>
    </citation>
    <scope>NUCLEOTIDE SEQUENCE [LARGE SCALE GENOMIC DNA]</scope>
    <source>
        <strain evidence="19">JCM 19134</strain>
    </source>
</reference>
<comment type="pathway">
    <text evidence="10 13">Carbohydrate metabolism; glyoxylate cycle; (S)-malate from isocitrate: step 2/2.</text>
</comment>
<dbReference type="PANTHER" id="PTHR42739">
    <property type="entry name" value="MALATE SYNTHASE G"/>
    <property type="match status" value="1"/>
</dbReference>
<comment type="similarity">
    <text evidence="10 13">Belongs to the malate synthase family. GlcB subfamily.</text>
</comment>
<dbReference type="GO" id="GO:0004474">
    <property type="term" value="F:malate synthase activity"/>
    <property type="evidence" value="ECO:0007669"/>
    <property type="project" value="UniProtKB-UniRule"/>
</dbReference>
<comment type="caution">
    <text evidence="10">Lacks conserved residue(s) required for the propagation of feature annotation.</text>
</comment>
<feature type="binding site" evidence="10">
    <location>
        <position position="546"/>
    </location>
    <ligand>
        <name>acetyl-CoA</name>
        <dbReference type="ChEBI" id="CHEBI:57288"/>
    </ligand>
</feature>
<dbReference type="GO" id="GO:0006097">
    <property type="term" value="P:glyoxylate cycle"/>
    <property type="evidence" value="ECO:0007669"/>
    <property type="project" value="UniProtKB-UniRule"/>
</dbReference>
<feature type="domain" description="Malate synthase N-terminal" evidence="15">
    <location>
        <begin position="23"/>
        <end position="83"/>
    </location>
</feature>
<evidence type="ECO:0000256" key="12">
    <source>
        <dbReference type="PIRSR" id="PIRSR601465-50"/>
    </source>
</evidence>
<name>A0AAV3U6G1_9ALTE</name>
<gene>
    <name evidence="10" type="primary">glcB</name>
    <name evidence="18" type="ORF">GCM10025791_34910</name>
</gene>
<evidence type="ECO:0000313" key="19">
    <source>
        <dbReference type="Proteomes" id="UP001409585"/>
    </source>
</evidence>
<feature type="binding site" evidence="10">
    <location>
        <position position="465"/>
    </location>
    <ligand>
        <name>Mg(2+)</name>
        <dbReference type="ChEBI" id="CHEBI:18420"/>
    </ligand>
</feature>
<feature type="domain" description="Malate synthase G alpha-beta insertion" evidence="16">
    <location>
        <begin position="166"/>
        <end position="241"/>
    </location>
</feature>